<dbReference type="InterPro" id="IPR002541">
    <property type="entry name" value="Cyt_c_assembly"/>
</dbReference>
<dbReference type="PRINTS" id="PR01410">
    <property type="entry name" value="CCBIOGENESIS"/>
</dbReference>
<feature type="transmembrane region" description="Helical" evidence="3">
    <location>
        <begin position="6"/>
        <end position="25"/>
    </location>
</feature>
<feature type="transmembrane region" description="Helical" evidence="3">
    <location>
        <begin position="276"/>
        <end position="296"/>
    </location>
</feature>
<dbReference type="Proteomes" id="UP000009062">
    <property type="component" value="Chromosome"/>
</dbReference>
<accession>H6QAI0</accession>
<dbReference type="Pfam" id="PF01578">
    <property type="entry name" value="Cytochrom_C_asm"/>
    <property type="match status" value="1"/>
</dbReference>
<dbReference type="eggNOG" id="arCOG00268">
    <property type="taxonomic scope" value="Archaea"/>
</dbReference>
<evidence type="ECO:0000256" key="3">
    <source>
        <dbReference type="SAM" id="Phobius"/>
    </source>
</evidence>
<feature type="transmembrane region" description="Helical" evidence="3">
    <location>
        <begin position="72"/>
        <end position="102"/>
    </location>
</feature>
<keyword evidence="6" id="KW-1185">Reference proteome</keyword>
<evidence type="ECO:0000256" key="1">
    <source>
        <dbReference type="ARBA" id="ARBA00009186"/>
    </source>
</evidence>
<dbReference type="PANTHER" id="PTHR43653:SF1">
    <property type="entry name" value="CYTOCHROME C-TYPE BIOGENESIS PROTEIN CCMF"/>
    <property type="match status" value="1"/>
</dbReference>
<feature type="domain" description="Cytochrome c assembly protein" evidence="4">
    <location>
        <begin position="84"/>
        <end position="259"/>
    </location>
</feature>
<dbReference type="PANTHER" id="PTHR43653">
    <property type="entry name" value="CYTOCHROME C ASSEMBLY PROTEIN-RELATED"/>
    <property type="match status" value="1"/>
</dbReference>
<feature type="transmembrane region" description="Helical" evidence="3">
    <location>
        <begin position="221"/>
        <end position="238"/>
    </location>
</feature>
<feature type="transmembrane region" description="Helical" evidence="3">
    <location>
        <begin position="109"/>
        <end position="128"/>
    </location>
</feature>
<feature type="transmembrane region" description="Helical" evidence="3">
    <location>
        <begin position="445"/>
        <end position="465"/>
    </location>
</feature>
<dbReference type="InterPro" id="IPR003567">
    <property type="entry name" value="Cyt_c_biogenesis"/>
</dbReference>
<dbReference type="AlphaFoldDB" id="H6QAI0"/>
<dbReference type="EMBL" id="CP003316">
    <property type="protein sequence ID" value="AFA39460.1"/>
    <property type="molecule type" value="Genomic_DNA"/>
</dbReference>
<evidence type="ECO:0000259" key="4">
    <source>
        <dbReference type="Pfam" id="PF01578"/>
    </source>
</evidence>
<reference evidence="5 6" key="1">
    <citation type="journal article" date="2012" name="Stand. Genomic Sci.">
        <title>Complete genome sequence of Pyrobaculum oguniense.</title>
        <authorList>
            <person name="Bernick D.L."/>
            <person name="Karplus K."/>
            <person name="Lui L.M."/>
            <person name="Coker J.K."/>
            <person name="Murphy J.N."/>
            <person name="Chan P.P."/>
            <person name="Cozen A.E."/>
            <person name="Lowe T.M."/>
        </authorList>
    </citation>
    <scope>NUCLEOTIDE SEQUENCE [LARGE SCALE GENOMIC DNA]</scope>
    <source>
        <strain evidence="5 6">TE7</strain>
    </source>
</reference>
<dbReference type="STRING" id="698757.Pogu_1433"/>
<dbReference type="GO" id="GO:0017004">
    <property type="term" value="P:cytochrome complex assembly"/>
    <property type="evidence" value="ECO:0007669"/>
    <property type="project" value="UniProtKB-KW"/>
</dbReference>
<feature type="transmembrane region" description="Helical" evidence="3">
    <location>
        <begin position="32"/>
        <end position="52"/>
    </location>
</feature>
<dbReference type="GO" id="GO:0015232">
    <property type="term" value="F:heme transmembrane transporter activity"/>
    <property type="evidence" value="ECO:0007669"/>
    <property type="project" value="InterPro"/>
</dbReference>
<evidence type="ECO:0000313" key="6">
    <source>
        <dbReference type="Proteomes" id="UP000009062"/>
    </source>
</evidence>
<dbReference type="GO" id="GO:0016020">
    <property type="term" value="C:membrane"/>
    <property type="evidence" value="ECO:0007669"/>
    <property type="project" value="InterPro"/>
</dbReference>
<gene>
    <name evidence="5" type="ordered locus">Pogu_1433</name>
</gene>
<keyword evidence="2" id="KW-0201">Cytochrome c-type biogenesis</keyword>
<feature type="transmembrane region" description="Helical" evidence="3">
    <location>
        <begin position="148"/>
        <end position="175"/>
    </location>
</feature>
<dbReference type="GO" id="GO:0020037">
    <property type="term" value="F:heme binding"/>
    <property type="evidence" value="ECO:0007669"/>
    <property type="project" value="InterPro"/>
</dbReference>
<feature type="transmembrane region" description="Helical" evidence="3">
    <location>
        <begin position="858"/>
        <end position="877"/>
    </location>
</feature>
<feature type="transmembrane region" description="Helical" evidence="3">
    <location>
        <begin position="308"/>
        <end position="327"/>
    </location>
</feature>
<feature type="transmembrane region" description="Helical" evidence="3">
    <location>
        <begin position="408"/>
        <end position="433"/>
    </location>
</feature>
<keyword evidence="3" id="KW-0472">Membrane</keyword>
<evidence type="ECO:0000256" key="2">
    <source>
        <dbReference type="ARBA" id="ARBA00022748"/>
    </source>
</evidence>
<feature type="transmembrane region" description="Helical" evidence="3">
    <location>
        <begin position="377"/>
        <end position="402"/>
    </location>
</feature>
<proteinExistence type="inferred from homology"/>
<feature type="transmembrane region" description="Helical" evidence="3">
    <location>
        <begin position="182"/>
        <end position="201"/>
    </location>
</feature>
<organism evidence="5 6">
    <name type="scientific">Pyrobaculum oguniense (strain DSM 13380 / JCM 10595 / TE7)</name>
    <dbReference type="NCBI Taxonomy" id="698757"/>
    <lineage>
        <taxon>Archaea</taxon>
        <taxon>Thermoproteota</taxon>
        <taxon>Thermoprotei</taxon>
        <taxon>Thermoproteales</taxon>
        <taxon>Thermoproteaceae</taxon>
        <taxon>Pyrobaculum</taxon>
    </lineage>
</organism>
<feature type="transmembrane region" description="Helical" evidence="3">
    <location>
        <begin position="347"/>
        <end position="370"/>
    </location>
</feature>
<evidence type="ECO:0000313" key="5">
    <source>
        <dbReference type="EMBL" id="AFA39460.1"/>
    </source>
</evidence>
<feature type="transmembrane region" description="Helical" evidence="3">
    <location>
        <begin position="245"/>
        <end position="264"/>
    </location>
</feature>
<protein>
    <submittedName>
        <fullName evidence="5">Cytochrome c biogenesis factor</fullName>
    </submittedName>
</protein>
<keyword evidence="3" id="KW-1133">Transmembrane helix</keyword>
<keyword evidence="3" id="KW-0812">Transmembrane</keyword>
<dbReference type="KEGG" id="pog:Pogu_1433"/>
<comment type="similarity">
    <text evidence="1">Belongs to the CcmF/CycK/Ccl1/NrfE/CcsA family.</text>
</comment>
<name>H6QAI0_PYROT</name>
<sequence>MHLTGYLLLLSLALYVAYFVSTFRVQRFSSKLLLVATVALVLSWGLYAAAFLAQDFSLAEVAKNTNVGLDWWLRLAASWSSTGSSLLLFSLFIGLFIAAAYFSGANVNALRISTILLLLVGALTYLYGTFDTFSVPTVGAGLNPLLKSFWIAIHPPLVFLGYAGVLVISLGLIYADTQKLKRLFYAALAFLFAGLVAGGYWSYVTFGWGGYWAWDPVETAQLMVFVAAVAAIHAPAALAQLRRSAYLLAVSGVFLALFVTRTGMSPLHGFASPGAGGYLLLALSLAFFFGFLRDLLIAKWAPVPWRSVVTFVTIFVAGLLLYGSLLIPSLGVAAGVNTSPPQMDDGMWFYNPALYILVVLTLILAPLIYLDKLGKTFWLYLGTGAAATAAVVGLVWAGVLTFSPKSHILTNMAIGAALVWSALGGAVMLYSAAISKNRTVVVTRLLHFALLLFFVAAVYSLPFAYNRAYFVDAYVAPGGTLNIQGIKISVVNYTLGLMGDKVDIYTVYGNNEVYQYAQFGMLSLTNLLNQAKPMLEDAAKRVESDALLRLLFDVAKEPVAVGDIKCRLADGRELVITNATFGSYAAHAGGGGLYMVVYLLGNSPAGLGNQTSVEVGEPCVVRVGGAVVNMTGRLMVQVSGVSIAAVPMSAIISASERRIAIPYVLDNNLTLFYMTLRPGTPLYGLLNLPYYSLLSNVRFGHAFLEKFPGVVPSGAYLKASLYIDGARRDAVVRYEVNGEVSGIHGLVSSVITTPRGLSDVYIAVFTPYVKGSMSYYPEPMIYYISNVLKTKPPEDALRIAALLTSGFYIDQLRRSGQDFAAFFTTAYLEVLNLAYGYDPAKSPAYTEGIHITVKEVPAINILWISAIVAVALLFILARKGA</sequence>
<dbReference type="HOGENOM" id="CLU_332795_0_0_2"/>